<gene>
    <name evidence="2" type="ORF">BaRGS_00004295</name>
</gene>
<proteinExistence type="predicted"/>
<protein>
    <submittedName>
        <fullName evidence="2">Uncharacterized protein</fullName>
    </submittedName>
</protein>
<sequence length="112" mass="12315">MYDTSKPERHKFRAVLASEIKSFQTKRKKSFAKSPRGTIRQNGPDLFGSTEPGSSECSSSPTFAEVIMNLVTRQGQRKKGPLSLLGVWVQNRRLAAKVAGTSGFDGKSHLCD</sequence>
<keyword evidence="3" id="KW-1185">Reference proteome</keyword>
<feature type="region of interest" description="Disordered" evidence="1">
    <location>
        <begin position="27"/>
        <end position="60"/>
    </location>
</feature>
<feature type="compositionally biased region" description="Low complexity" evidence="1">
    <location>
        <begin position="48"/>
        <end position="60"/>
    </location>
</feature>
<name>A0ABD0LZI1_9CAEN</name>
<evidence type="ECO:0000313" key="2">
    <source>
        <dbReference type="EMBL" id="KAK7504429.1"/>
    </source>
</evidence>
<dbReference type="Proteomes" id="UP001519460">
    <property type="component" value="Unassembled WGS sequence"/>
</dbReference>
<comment type="caution">
    <text evidence="2">The sequence shown here is derived from an EMBL/GenBank/DDBJ whole genome shotgun (WGS) entry which is preliminary data.</text>
</comment>
<accession>A0ABD0LZI1</accession>
<organism evidence="2 3">
    <name type="scientific">Batillaria attramentaria</name>
    <dbReference type="NCBI Taxonomy" id="370345"/>
    <lineage>
        <taxon>Eukaryota</taxon>
        <taxon>Metazoa</taxon>
        <taxon>Spiralia</taxon>
        <taxon>Lophotrochozoa</taxon>
        <taxon>Mollusca</taxon>
        <taxon>Gastropoda</taxon>
        <taxon>Caenogastropoda</taxon>
        <taxon>Sorbeoconcha</taxon>
        <taxon>Cerithioidea</taxon>
        <taxon>Batillariidae</taxon>
        <taxon>Batillaria</taxon>
    </lineage>
</organism>
<evidence type="ECO:0000256" key="1">
    <source>
        <dbReference type="SAM" id="MobiDB-lite"/>
    </source>
</evidence>
<dbReference type="AlphaFoldDB" id="A0ABD0LZI1"/>
<evidence type="ECO:0000313" key="3">
    <source>
        <dbReference type="Proteomes" id="UP001519460"/>
    </source>
</evidence>
<reference evidence="2 3" key="1">
    <citation type="journal article" date="2023" name="Sci. Data">
        <title>Genome assembly of the Korean intertidal mud-creeper Batillaria attramentaria.</title>
        <authorList>
            <person name="Patra A.K."/>
            <person name="Ho P.T."/>
            <person name="Jun S."/>
            <person name="Lee S.J."/>
            <person name="Kim Y."/>
            <person name="Won Y.J."/>
        </authorList>
    </citation>
    <scope>NUCLEOTIDE SEQUENCE [LARGE SCALE GENOMIC DNA]</scope>
    <source>
        <strain evidence="2">Wonlab-2016</strain>
    </source>
</reference>
<dbReference type="EMBL" id="JACVVK020000015">
    <property type="protein sequence ID" value="KAK7504429.1"/>
    <property type="molecule type" value="Genomic_DNA"/>
</dbReference>